<gene>
    <name evidence="6" type="primary">ycf3</name>
    <name evidence="6" type="ORF">DPRO_1553</name>
</gene>
<dbReference type="InterPro" id="IPR019734">
    <property type="entry name" value="TPR_rpt"/>
</dbReference>
<dbReference type="InterPro" id="IPR051685">
    <property type="entry name" value="Ycf3/AcsC/BcsC/TPR_MFPF"/>
</dbReference>
<dbReference type="PROSITE" id="PS50110">
    <property type="entry name" value="RESPONSE_REGULATORY"/>
    <property type="match status" value="1"/>
</dbReference>
<dbReference type="PANTHER" id="PTHR44943:SF8">
    <property type="entry name" value="TPR REPEAT-CONTAINING PROTEIN MJ0263"/>
    <property type="match status" value="1"/>
</dbReference>
<feature type="repeat" description="TPR" evidence="4">
    <location>
        <begin position="358"/>
        <end position="391"/>
    </location>
</feature>
<dbReference type="OrthoDB" id="220004at2"/>
<accession>A0A2C8F8T2</accession>
<dbReference type="SUPFAM" id="SSF48452">
    <property type="entry name" value="TPR-like"/>
    <property type="match status" value="1"/>
</dbReference>
<evidence type="ECO:0000256" key="4">
    <source>
        <dbReference type="PROSITE-ProRule" id="PRU00339"/>
    </source>
</evidence>
<dbReference type="SMART" id="SM00028">
    <property type="entry name" value="TPR"/>
    <property type="match status" value="5"/>
</dbReference>
<evidence type="ECO:0000256" key="3">
    <source>
        <dbReference type="PROSITE-ProRule" id="PRU00169"/>
    </source>
</evidence>
<feature type="repeat" description="TPR" evidence="4">
    <location>
        <begin position="396"/>
        <end position="429"/>
    </location>
</feature>
<dbReference type="InterPro" id="IPR011990">
    <property type="entry name" value="TPR-like_helical_dom_sf"/>
</dbReference>
<dbReference type="Gene3D" id="3.40.50.2300">
    <property type="match status" value="1"/>
</dbReference>
<comment type="caution">
    <text evidence="3">Lacks conserved residue(s) required for the propagation of feature annotation.</text>
</comment>
<keyword evidence="7" id="KW-1185">Reference proteome</keyword>
<reference evidence="7" key="1">
    <citation type="submission" date="2017-09" db="EMBL/GenBank/DDBJ databases">
        <authorList>
            <person name="Regsiter A."/>
            <person name="William W."/>
        </authorList>
    </citation>
    <scope>NUCLEOTIDE SEQUENCE [LARGE SCALE GENOMIC DNA]</scope>
    <source>
        <strain evidence="7">500-1</strain>
    </source>
</reference>
<dbReference type="AlphaFoldDB" id="A0A2C8F8T2"/>
<sequence length="445" mass="50410">MPPSFDTIVRNFLEQDNGAIVQITGDVTFTRALRHIISRMFGLKGDMLSTFSSFADGLSRCRELQEAERPTIVLIERMLNERPSTDQLITLKQELPDTTVIMLTWEATQETVAYFFELGVSRVLLKPASADQIIRELALAISPPGELKNQMKRCEELLREGNYDEALEISDRILLVKPNSARGLALRGDALMGIGEEDKAIRQYMTAHEARPMFMAPLLRLASAFRDMEDERALDYLMTLDEISPLNPERKIDIAEQYLLRDDHEEAEVYMDQGVEAAEREALSMVGDLTMRIVDAVTGTAPHLAKKYLQRVIDSQRVVGLDALVHYNRLGMLLRGEGKWDEAIDVYAKALEISPDDPAILYNMGLAYWEGGKRNQALQSFEQALAIDPEFHQGSVGATLNIGLLYLDMRMYRDAEPFFQHVLELDPNNTTARKRLRMVKERLAA</sequence>
<dbReference type="PROSITE" id="PS50005">
    <property type="entry name" value="TPR"/>
    <property type="match status" value="3"/>
</dbReference>
<dbReference type="PROSITE" id="PS50293">
    <property type="entry name" value="TPR_REGION"/>
    <property type="match status" value="2"/>
</dbReference>
<evidence type="ECO:0000256" key="2">
    <source>
        <dbReference type="ARBA" id="ARBA00022803"/>
    </source>
</evidence>
<dbReference type="KEGG" id="pprf:DPRO_1553"/>
<dbReference type="Pfam" id="PF13424">
    <property type="entry name" value="TPR_12"/>
    <property type="match status" value="1"/>
</dbReference>
<evidence type="ECO:0000313" key="7">
    <source>
        <dbReference type="Proteomes" id="UP000219215"/>
    </source>
</evidence>
<dbReference type="Pfam" id="PF13181">
    <property type="entry name" value="TPR_8"/>
    <property type="match status" value="1"/>
</dbReference>
<evidence type="ECO:0000313" key="6">
    <source>
        <dbReference type="EMBL" id="SOB58450.1"/>
    </source>
</evidence>
<evidence type="ECO:0000256" key="1">
    <source>
        <dbReference type="ARBA" id="ARBA00022737"/>
    </source>
</evidence>
<protein>
    <submittedName>
        <fullName evidence="6">Photosystem I assembly protein Ycf3</fullName>
    </submittedName>
</protein>
<dbReference type="CDD" id="cd00156">
    <property type="entry name" value="REC"/>
    <property type="match status" value="1"/>
</dbReference>
<dbReference type="EMBL" id="LT907975">
    <property type="protein sequence ID" value="SOB58450.1"/>
    <property type="molecule type" value="Genomic_DNA"/>
</dbReference>
<dbReference type="Proteomes" id="UP000219215">
    <property type="component" value="Chromosome DPRO"/>
</dbReference>
<organism evidence="6 7">
    <name type="scientific">Pseudodesulfovibrio profundus</name>
    <dbReference type="NCBI Taxonomy" id="57320"/>
    <lineage>
        <taxon>Bacteria</taxon>
        <taxon>Pseudomonadati</taxon>
        <taxon>Thermodesulfobacteriota</taxon>
        <taxon>Desulfovibrionia</taxon>
        <taxon>Desulfovibrionales</taxon>
        <taxon>Desulfovibrionaceae</taxon>
    </lineage>
</organism>
<feature type="repeat" description="TPR" evidence="4">
    <location>
        <begin position="324"/>
        <end position="357"/>
    </location>
</feature>
<dbReference type="InterPro" id="IPR001789">
    <property type="entry name" value="Sig_transdc_resp-reg_receiver"/>
</dbReference>
<feature type="domain" description="Response regulatory" evidence="5">
    <location>
        <begin position="23"/>
        <end position="141"/>
    </location>
</feature>
<dbReference type="PANTHER" id="PTHR44943">
    <property type="entry name" value="CELLULOSE SYNTHASE OPERON PROTEIN C"/>
    <property type="match status" value="1"/>
</dbReference>
<keyword evidence="2 4" id="KW-0802">TPR repeat</keyword>
<dbReference type="Pfam" id="PF13432">
    <property type="entry name" value="TPR_16"/>
    <property type="match status" value="1"/>
</dbReference>
<dbReference type="RefSeq" id="WP_097011505.1">
    <property type="nucleotide sequence ID" value="NZ_LT907975.1"/>
</dbReference>
<dbReference type="SUPFAM" id="SSF52172">
    <property type="entry name" value="CheY-like"/>
    <property type="match status" value="1"/>
</dbReference>
<dbReference type="Gene3D" id="1.25.40.10">
    <property type="entry name" value="Tetratricopeptide repeat domain"/>
    <property type="match status" value="2"/>
</dbReference>
<name>A0A2C8F8T2_9BACT</name>
<proteinExistence type="predicted"/>
<dbReference type="InterPro" id="IPR011006">
    <property type="entry name" value="CheY-like_superfamily"/>
</dbReference>
<keyword evidence="1" id="KW-0677">Repeat</keyword>
<evidence type="ECO:0000259" key="5">
    <source>
        <dbReference type="PROSITE" id="PS50110"/>
    </source>
</evidence>
<dbReference type="GO" id="GO:0000160">
    <property type="term" value="P:phosphorelay signal transduction system"/>
    <property type="evidence" value="ECO:0007669"/>
    <property type="project" value="InterPro"/>
</dbReference>